<accession>A0A0E0MC00</accession>
<dbReference type="HOGENOM" id="CLU_120192_3_1_1"/>
<organism evidence="1">
    <name type="scientific">Oryza punctata</name>
    <name type="common">Red rice</name>
    <dbReference type="NCBI Taxonomy" id="4537"/>
    <lineage>
        <taxon>Eukaryota</taxon>
        <taxon>Viridiplantae</taxon>
        <taxon>Streptophyta</taxon>
        <taxon>Embryophyta</taxon>
        <taxon>Tracheophyta</taxon>
        <taxon>Spermatophyta</taxon>
        <taxon>Magnoliopsida</taxon>
        <taxon>Liliopsida</taxon>
        <taxon>Poales</taxon>
        <taxon>Poaceae</taxon>
        <taxon>BOP clade</taxon>
        <taxon>Oryzoideae</taxon>
        <taxon>Oryzeae</taxon>
        <taxon>Oryzinae</taxon>
        <taxon>Oryza</taxon>
    </lineage>
</organism>
<reference evidence="1" key="2">
    <citation type="submission" date="2018-05" db="EMBL/GenBank/DDBJ databases">
        <title>OpunRS2 (Oryza punctata Reference Sequence Version 2).</title>
        <authorList>
            <person name="Zhang J."/>
            <person name="Kudrna D."/>
            <person name="Lee S."/>
            <person name="Talag J."/>
            <person name="Welchert J."/>
            <person name="Wing R.A."/>
        </authorList>
    </citation>
    <scope>NUCLEOTIDE SEQUENCE [LARGE SCALE GENOMIC DNA]</scope>
</reference>
<dbReference type="Proteomes" id="UP000026962">
    <property type="component" value="Chromosome 11"/>
</dbReference>
<dbReference type="EnsemblPlants" id="OPUNC11G01560.1">
    <property type="protein sequence ID" value="OPUNC11G01560.1"/>
    <property type="gene ID" value="OPUNC11G01560"/>
</dbReference>
<name>A0A0E0MC00_ORYPU</name>
<proteinExistence type="predicted"/>
<protein>
    <submittedName>
        <fullName evidence="1">Uncharacterized protein</fullName>
    </submittedName>
</protein>
<sequence length="113" mass="12957">MRTMAPWRLTVMASEQWTMAVEAKVLLRALLPDTGKVFTCAKSNNRQLLHICDIDRTSKVESAGDGGCLLFFSHRLYDMNKNVIPFFSCLLDDGWLLLRNVKLISIPRRYILP</sequence>
<evidence type="ECO:0000313" key="2">
    <source>
        <dbReference type="Proteomes" id="UP000026962"/>
    </source>
</evidence>
<keyword evidence="2" id="KW-1185">Reference proteome</keyword>
<dbReference type="Gramene" id="OPUNC11G01560.1">
    <property type="protein sequence ID" value="OPUNC11G01560.1"/>
    <property type="gene ID" value="OPUNC11G01560"/>
</dbReference>
<dbReference type="AlphaFoldDB" id="A0A0E0MC00"/>
<evidence type="ECO:0000313" key="1">
    <source>
        <dbReference type="EnsemblPlants" id="OPUNC11G01560.1"/>
    </source>
</evidence>
<reference evidence="1" key="1">
    <citation type="submission" date="2015-04" db="UniProtKB">
        <authorList>
            <consortium name="EnsemblPlants"/>
        </authorList>
    </citation>
    <scope>IDENTIFICATION</scope>
</reference>